<dbReference type="EMBL" id="ATHO01000110">
    <property type="protein sequence ID" value="EQB05341.1"/>
    <property type="molecule type" value="Genomic_DNA"/>
</dbReference>
<dbReference type="InterPro" id="IPR011990">
    <property type="entry name" value="TPR-like_helical_dom_sf"/>
</dbReference>
<dbReference type="Pfam" id="PF13432">
    <property type="entry name" value="TPR_16"/>
    <property type="match status" value="2"/>
</dbReference>
<reference evidence="1 2" key="1">
    <citation type="journal article" date="2013" name="Genome Announc.">
        <title>Draft Genome Sequence of Sphingobium quisquiliarum Strain P25T, a Novel Hexachlorocyclohexane (HCH)-Degrading Bacterium Isolated from an HCH Dumpsite.</title>
        <authorList>
            <person name="Kumar Singh A."/>
            <person name="Sangwan N."/>
            <person name="Sharma A."/>
            <person name="Gupta V."/>
            <person name="Khurana J.P."/>
            <person name="Lal R."/>
        </authorList>
    </citation>
    <scope>NUCLEOTIDE SEQUENCE [LARGE SCALE GENOMIC DNA]</scope>
    <source>
        <strain evidence="1 2">P25</strain>
    </source>
</reference>
<organism evidence="1 2">
    <name type="scientific">Sphingobium quisquiliarum P25</name>
    <dbReference type="NCBI Taxonomy" id="1329909"/>
    <lineage>
        <taxon>Bacteria</taxon>
        <taxon>Pseudomonadati</taxon>
        <taxon>Pseudomonadota</taxon>
        <taxon>Alphaproteobacteria</taxon>
        <taxon>Sphingomonadales</taxon>
        <taxon>Sphingomonadaceae</taxon>
        <taxon>Sphingobium</taxon>
    </lineage>
</organism>
<dbReference type="PATRIC" id="fig|1329909.3.peg.2530"/>
<protein>
    <submittedName>
        <fullName evidence="1">Uncharacterized protein</fullName>
    </submittedName>
</protein>
<evidence type="ECO:0000313" key="2">
    <source>
        <dbReference type="Proteomes" id="UP000015525"/>
    </source>
</evidence>
<dbReference type="AlphaFoldDB" id="T0GNE3"/>
<evidence type="ECO:0000313" key="1">
    <source>
        <dbReference type="EMBL" id="EQB05341.1"/>
    </source>
</evidence>
<dbReference type="Gene3D" id="1.25.40.10">
    <property type="entry name" value="Tetratricopeptide repeat domain"/>
    <property type="match status" value="2"/>
</dbReference>
<name>T0GNE3_9SPHN</name>
<comment type="caution">
    <text evidence="1">The sequence shown here is derived from an EMBL/GenBank/DDBJ whole genome shotgun (WGS) entry which is preliminary data.</text>
</comment>
<gene>
    <name evidence="1" type="ORF">L288_13090</name>
</gene>
<dbReference type="SUPFAM" id="SSF48452">
    <property type="entry name" value="TPR-like"/>
    <property type="match status" value="1"/>
</dbReference>
<accession>T0GNE3</accession>
<keyword evidence="2" id="KW-1185">Reference proteome</keyword>
<proteinExistence type="predicted"/>
<dbReference type="RefSeq" id="WP_021238832.1">
    <property type="nucleotide sequence ID" value="NZ_ATHO01000110.1"/>
</dbReference>
<sequence length="286" mass="30056">MAILLPLLLLTPQAYDPEVEAVMNRRRKEAAAPAASSAAPAQAVRADGRIPVPEKFAKPFQACLDQAIDSPDQGIAFAQKWRLEGGSFYARHCLGFAYARAERWAPAIVAFEQAADEAERGGDMAQSARLWAQAGNAALAGGDAAKARTSFDAALARGLPDGLEKGELHLDRARALVALGDMDGARDSLDVATVQAAQDPLAWLLSATLARRTGELKLAQAHIARAVQMSPDDASVALEEGNIAILTDHEDVARSAWQRAVKIAPASPAGKAAAESLARLPAAAAR</sequence>
<dbReference type="Proteomes" id="UP000015525">
    <property type="component" value="Unassembled WGS sequence"/>
</dbReference>